<feature type="compositionally biased region" description="Polar residues" evidence="1">
    <location>
        <begin position="237"/>
        <end position="246"/>
    </location>
</feature>
<evidence type="ECO:0000259" key="2">
    <source>
        <dbReference type="Pfam" id="PF14297"/>
    </source>
</evidence>
<proteinExistence type="predicted"/>
<comment type="caution">
    <text evidence="3">The sequence shown here is derived from an EMBL/GenBank/DDBJ whole genome shotgun (WGS) entry which is preliminary data.</text>
</comment>
<accession>A0AAJ1CB68</accession>
<dbReference type="AlphaFoldDB" id="A0AAJ1CB68"/>
<gene>
    <name evidence="3" type="ORF">NE651_00320</name>
</gene>
<dbReference type="Proteomes" id="UP001205035">
    <property type="component" value="Unassembled WGS sequence"/>
</dbReference>
<feature type="compositionally biased region" description="Basic and acidic residues" evidence="1">
    <location>
        <begin position="247"/>
        <end position="256"/>
    </location>
</feature>
<name>A0AAJ1CB68_9BACT</name>
<dbReference type="EMBL" id="JANGBQ010000001">
    <property type="protein sequence ID" value="MCQ5081338.1"/>
    <property type="molecule type" value="Genomic_DNA"/>
</dbReference>
<dbReference type="InterPro" id="IPR025400">
    <property type="entry name" value="Lin1244/Lin1753-like_N"/>
</dbReference>
<evidence type="ECO:0000256" key="1">
    <source>
        <dbReference type="SAM" id="MobiDB-lite"/>
    </source>
</evidence>
<protein>
    <submittedName>
        <fullName evidence="3">DUF4373 domain-containing protein</fullName>
    </submittedName>
</protein>
<feature type="region of interest" description="Disordered" evidence="1">
    <location>
        <begin position="237"/>
        <end position="256"/>
    </location>
</feature>
<reference evidence="3" key="1">
    <citation type="submission" date="2022-06" db="EMBL/GenBank/DDBJ databases">
        <title>Isolation of gut microbiota from human fecal samples.</title>
        <authorList>
            <person name="Pamer E.G."/>
            <person name="Barat B."/>
            <person name="Waligurski E."/>
            <person name="Medina S."/>
            <person name="Paddock L."/>
            <person name="Mostad J."/>
        </authorList>
    </citation>
    <scope>NUCLEOTIDE SEQUENCE</scope>
    <source>
        <strain evidence="3">DFI.6.22</strain>
    </source>
</reference>
<evidence type="ECO:0000313" key="4">
    <source>
        <dbReference type="Proteomes" id="UP001205035"/>
    </source>
</evidence>
<dbReference type="RefSeq" id="WP_022332014.1">
    <property type="nucleotide sequence ID" value="NZ_DAWDUM010000011.1"/>
</dbReference>
<feature type="region of interest" description="Disordered" evidence="1">
    <location>
        <begin position="130"/>
        <end position="170"/>
    </location>
</feature>
<evidence type="ECO:0000313" key="3">
    <source>
        <dbReference type="EMBL" id="MCQ5081338.1"/>
    </source>
</evidence>
<sequence>MKRTNRNYFPHEYTAKDDPKCERLIFEMGMEGYGIFWALLEVLRAQPDYTYPLENIPLVAYKYRTESEKVRRVVFDFGLFNVVDDKIFFSNGLIRRMQPMDEEHKSRSEGGKKGMANRWKNNSVIKSANNTVDNSVSNTLNNNKNRIDKNRTDKKKLSIESKESTDKPCDGTTKRTAFVVPAIEIVKDYFSTIKGGDTDAECFYDHFTANGWKVSGKSSMKDWKAAARNWMRRKSEFSNTTQNQTNHETKRIYKDL</sequence>
<organism evidence="3 4">
    <name type="scientific">Alistipes onderdonkii</name>
    <dbReference type="NCBI Taxonomy" id="328813"/>
    <lineage>
        <taxon>Bacteria</taxon>
        <taxon>Pseudomonadati</taxon>
        <taxon>Bacteroidota</taxon>
        <taxon>Bacteroidia</taxon>
        <taxon>Bacteroidales</taxon>
        <taxon>Rikenellaceae</taxon>
        <taxon>Alistipes</taxon>
    </lineage>
</organism>
<feature type="compositionally biased region" description="Low complexity" evidence="1">
    <location>
        <begin position="130"/>
        <end position="144"/>
    </location>
</feature>
<dbReference type="Pfam" id="PF14297">
    <property type="entry name" value="Lin1244_N"/>
    <property type="match status" value="1"/>
</dbReference>
<feature type="domain" description="Lin1244/Lin1753-like N-terminal" evidence="2">
    <location>
        <begin position="8"/>
        <end position="92"/>
    </location>
</feature>
<feature type="compositionally biased region" description="Basic and acidic residues" evidence="1">
    <location>
        <begin position="145"/>
        <end position="170"/>
    </location>
</feature>